<accession>A0ABW4VJI7</accession>
<keyword evidence="2" id="KW-1185">Reference proteome</keyword>
<reference evidence="2" key="1">
    <citation type="journal article" date="2019" name="Int. J. Syst. Evol. Microbiol.">
        <title>The Global Catalogue of Microorganisms (GCM) 10K type strain sequencing project: providing services to taxonomists for standard genome sequencing and annotation.</title>
        <authorList>
            <consortium name="The Broad Institute Genomics Platform"/>
            <consortium name="The Broad Institute Genome Sequencing Center for Infectious Disease"/>
            <person name="Wu L."/>
            <person name="Ma J."/>
        </authorList>
    </citation>
    <scope>NUCLEOTIDE SEQUENCE [LARGE SCALE GENOMIC DNA]</scope>
    <source>
        <strain evidence="2">CGMCC 1.15180</strain>
    </source>
</reference>
<sequence length="110" mass="12371">MSGKNLDLKNDNNILSINSPKTSIGGPYKVVYKDLNERWAIVAMDWNREPCLGMRWFWGNGGNPFSSGNPTWLVIPNSLSNSILNGLPLDFKFHYRVIEFLAGKINGSQL</sequence>
<comment type="caution">
    <text evidence="1">The sequence shown here is derived from an EMBL/GenBank/DDBJ whole genome shotgun (WGS) entry which is preliminary data.</text>
</comment>
<proteinExistence type="predicted"/>
<name>A0ABW4VJI7_9BACT</name>
<evidence type="ECO:0000313" key="1">
    <source>
        <dbReference type="EMBL" id="MFD2034492.1"/>
    </source>
</evidence>
<organism evidence="1 2">
    <name type="scientific">Belliella marina</name>
    <dbReference type="NCBI Taxonomy" id="1644146"/>
    <lineage>
        <taxon>Bacteria</taxon>
        <taxon>Pseudomonadati</taxon>
        <taxon>Bacteroidota</taxon>
        <taxon>Cytophagia</taxon>
        <taxon>Cytophagales</taxon>
        <taxon>Cyclobacteriaceae</taxon>
        <taxon>Belliella</taxon>
    </lineage>
</organism>
<protein>
    <submittedName>
        <fullName evidence="1">Uncharacterized protein</fullName>
    </submittedName>
</protein>
<dbReference type="EMBL" id="JBHUHR010000016">
    <property type="protein sequence ID" value="MFD2034492.1"/>
    <property type="molecule type" value="Genomic_DNA"/>
</dbReference>
<dbReference type="Proteomes" id="UP001597361">
    <property type="component" value="Unassembled WGS sequence"/>
</dbReference>
<dbReference type="RefSeq" id="WP_376884708.1">
    <property type="nucleotide sequence ID" value="NZ_JBHUHR010000016.1"/>
</dbReference>
<gene>
    <name evidence="1" type="ORF">ACFSKL_06800</name>
</gene>
<evidence type="ECO:0000313" key="2">
    <source>
        <dbReference type="Proteomes" id="UP001597361"/>
    </source>
</evidence>